<dbReference type="Proteomes" id="UP000092321">
    <property type="component" value="Unassembled WGS sequence"/>
</dbReference>
<proteinExistence type="predicted"/>
<comment type="caution">
    <text evidence="2">The sequence shown here is derived from an EMBL/GenBank/DDBJ whole genome shotgun (WGS) entry which is preliminary data.</text>
</comment>
<evidence type="ECO:0000313" key="2">
    <source>
        <dbReference type="EMBL" id="OBA27348.1"/>
    </source>
</evidence>
<sequence length="653" mass="74598">MPTRLLKNTDIIYDPETKESLVEVLYNKNGDFVGINYEKFFDKIKFHVDKEIKTNPEFHQYLNKEFVKNGLTDQKDFKKTVCAFKKVIEGCYLECKSRDDIYDNCKFRVSIRKCKDDNNWKVSSNTANLNFTCTCGISPEVTSFEDDFKQQVDDNLDKTGDDKDNGDENGKTLFGLPPKKPVNYYQCLKKFSIEKPGTLSFGVLRQFISAELPKQMNVSKSFKVQVRRTGGSKLSDYAFVECFSSDNKNKNCKFKVSIKRNKSSNIWSLDETSTRKIYDCICENNTDINDENGDVIKDGAPRLAINVLKKLQSKNTSKTTKPKTLKKNKKTDGKDQKEEIKQDKENVSENKKDGTSENNYFENADAESANKENDNTAEITTTKKLTTEIEVKYKNGKQIEKPLNSNINENSVQNLLEAAIEVVQNKEVEQQQQTDSQLENVFDEKNLKELENSKVPNDQLSTDSSSFNKKKRKSTDFSDISDENIKKQKLDNEKNEEGTDYYKLLHEIVFNTQAAINKNELCDILHAELIKHDVKRKFECNLKSRSKEFTNGLYVSCPNQCGFKAVFRRTKNGPWSLYSKSKVGVYKCNCFSPSGELLEKKDDKVPVIGEEGGIIEVKNSKDNTSIAKQQDGLEKEQNITEILVNKTSNGKSS</sequence>
<feature type="compositionally biased region" description="Basic residues" evidence="1">
    <location>
        <begin position="320"/>
        <end position="329"/>
    </location>
</feature>
<evidence type="ECO:0000313" key="3">
    <source>
        <dbReference type="Proteomes" id="UP000092321"/>
    </source>
</evidence>
<dbReference type="EMBL" id="LXPE01000009">
    <property type="protein sequence ID" value="OBA27348.1"/>
    <property type="molecule type" value="Genomic_DNA"/>
</dbReference>
<feature type="compositionally biased region" description="Basic and acidic residues" evidence="1">
    <location>
        <begin position="330"/>
        <end position="355"/>
    </location>
</feature>
<reference evidence="3" key="1">
    <citation type="journal article" date="2016" name="Proc. Natl. Acad. Sci. U.S.A.">
        <title>Comparative genomics of biotechnologically important yeasts.</title>
        <authorList>
            <person name="Riley R."/>
            <person name="Haridas S."/>
            <person name="Wolfe K.H."/>
            <person name="Lopes M.R."/>
            <person name="Hittinger C.T."/>
            <person name="Goeker M."/>
            <person name="Salamov A.A."/>
            <person name="Wisecaver J.H."/>
            <person name="Long T.M."/>
            <person name="Calvey C.H."/>
            <person name="Aerts A.L."/>
            <person name="Barry K.W."/>
            <person name="Choi C."/>
            <person name="Clum A."/>
            <person name="Coughlan A.Y."/>
            <person name="Deshpande S."/>
            <person name="Douglass A.P."/>
            <person name="Hanson S.J."/>
            <person name="Klenk H.-P."/>
            <person name="LaButti K.M."/>
            <person name="Lapidus A."/>
            <person name="Lindquist E.A."/>
            <person name="Lipzen A.M."/>
            <person name="Meier-Kolthoff J.P."/>
            <person name="Ohm R.A."/>
            <person name="Otillar R.P."/>
            <person name="Pangilinan J.L."/>
            <person name="Peng Y."/>
            <person name="Rokas A."/>
            <person name="Rosa C.A."/>
            <person name="Scheuner C."/>
            <person name="Sibirny A.A."/>
            <person name="Slot J.C."/>
            <person name="Stielow J.B."/>
            <person name="Sun H."/>
            <person name="Kurtzman C.P."/>
            <person name="Blackwell M."/>
            <person name="Grigoriev I.V."/>
            <person name="Jeffries T.W."/>
        </authorList>
    </citation>
    <scope>NUCLEOTIDE SEQUENCE [LARGE SCALE GENOMIC DNA]</scope>
    <source>
        <strain evidence="3">NRRL Y-1626</strain>
    </source>
</reference>
<dbReference type="AlphaFoldDB" id="A0A1B7TF66"/>
<protein>
    <submittedName>
        <fullName evidence="2">Uncharacterized protein</fullName>
    </submittedName>
</protein>
<feature type="region of interest" description="Disordered" evidence="1">
    <location>
        <begin position="314"/>
        <end position="376"/>
    </location>
</feature>
<evidence type="ECO:0000256" key="1">
    <source>
        <dbReference type="SAM" id="MobiDB-lite"/>
    </source>
</evidence>
<gene>
    <name evidence="2" type="ORF">HANVADRAFT_52372</name>
</gene>
<organism evidence="2 3">
    <name type="scientific">Hanseniaspora valbyensis NRRL Y-1626</name>
    <dbReference type="NCBI Taxonomy" id="766949"/>
    <lineage>
        <taxon>Eukaryota</taxon>
        <taxon>Fungi</taxon>
        <taxon>Dikarya</taxon>
        <taxon>Ascomycota</taxon>
        <taxon>Saccharomycotina</taxon>
        <taxon>Saccharomycetes</taxon>
        <taxon>Saccharomycodales</taxon>
        <taxon>Saccharomycodaceae</taxon>
        <taxon>Hanseniaspora</taxon>
    </lineage>
</organism>
<feature type="region of interest" description="Disordered" evidence="1">
    <location>
        <begin position="449"/>
        <end position="475"/>
    </location>
</feature>
<keyword evidence="3" id="KW-1185">Reference proteome</keyword>
<name>A0A1B7TF66_9ASCO</name>
<feature type="compositionally biased region" description="Polar residues" evidence="1">
    <location>
        <begin position="454"/>
        <end position="467"/>
    </location>
</feature>
<dbReference type="OrthoDB" id="3972949at2759"/>
<accession>A0A1B7TF66</accession>